<gene>
    <name evidence="8" type="ORF">LCGC14_2870180</name>
</gene>
<feature type="transmembrane region" description="Helical" evidence="7">
    <location>
        <begin position="270"/>
        <end position="289"/>
    </location>
</feature>
<keyword evidence="6 7" id="KW-0472">Membrane</keyword>
<dbReference type="EMBL" id="LAZR01055699">
    <property type="protein sequence ID" value="KKK75792.1"/>
    <property type="molecule type" value="Genomic_DNA"/>
</dbReference>
<evidence type="ECO:0000256" key="2">
    <source>
        <dbReference type="ARBA" id="ARBA00022448"/>
    </source>
</evidence>
<keyword evidence="2" id="KW-0813">Transport</keyword>
<comment type="caution">
    <text evidence="8">The sequence shown here is derived from an EMBL/GenBank/DDBJ whole genome shotgun (WGS) entry which is preliminary data.</text>
</comment>
<reference evidence="8" key="1">
    <citation type="journal article" date="2015" name="Nature">
        <title>Complex archaea that bridge the gap between prokaryotes and eukaryotes.</title>
        <authorList>
            <person name="Spang A."/>
            <person name="Saw J.H."/>
            <person name="Jorgensen S.L."/>
            <person name="Zaremba-Niedzwiedzka K."/>
            <person name="Martijn J."/>
            <person name="Lind A.E."/>
            <person name="van Eijk R."/>
            <person name="Schleper C."/>
            <person name="Guy L."/>
            <person name="Ettema T.J."/>
        </authorList>
    </citation>
    <scope>NUCLEOTIDE SEQUENCE</scope>
</reference>
<keyword evidence="3" id="KW-1003">Cell membrane</keyword>
<keyword evidence="5 7" id="KW-1133">Transmembrane helix</keyword>
<dbReference type="InterPro" id="IPR036259">
    <property type="entry name" value="MFS_trans_sf"/>
</dbReference>
<evidence type="ECO:0000256" key="4">
    <source>
        <dbReference type="ARBA" id="ARBA00022692"/>
    </source>
</evidence>
<comment type="subcellular location">
    <subcellularLocation>
        <location evidence="1">Cell membrane</location>
        <topology evidence="1">Multi-pass membrane protein</topology>
    </subcellularLocation>
</comment>
<dbReference type="InterPro" id="IPR050171">
    <property type="entry name" value="MFS_Transporters"/>
</dbReference>
<protein>
    <recommendedName>
        <fullName evidence="9">Major facilitator superfamily (MFS) profile domain-containing protein</fullName>
    </recommendedName>
</protein>
<dbReference type="GO" id="GO:0022857">
    <property type="term" value="F:transmembrane transporter activity"/>
    <property type="evidence" value="ECO:0007669"/>
    <property type="project" value="InterPro"/>
</dbReference>
<evidence type="ECO:0000256" key="6">
    <source>
        <dbReference type="ARBA" id="ARBA00023136"/>
    </source>
</evidence>
<dbReference type="GO" id="GO:0005886">
    <property type="term" value="C:plasma membrane"/>
    <property type="evidence" value="ECO:0007669"/>
    <property type="project" value="UniProtKB-SubCell"/>
</dbReference>
<feature type="transmembrane region" description="Helical" evidence="7">
    <location>
        <begin position="152"/>
        <end position="172"/>
    </location>
</feature>
<feature type="transmembrane region" description="Helical" evidence="7">
    <location>
        <begin position="184"/>
        <end position="205"/>
    </location>
</feature>
<evidence type="ECO:0000256" key="1">
    <source>
        <dbReference type="ARBA" id="ARBA00004651"/>
    </source>
</evidence>
<evidence type="ECO:0000256" key="5">
    <source>
        <dbReference type="ARBA" id="ARBA00022989"/>
    </source>
</evidence>
<organism evidence="8">
    <name type="scientific">marine sediment metagenome</name>
    <dbReference type="NCBI Taxonomy" id="412755"/>
    <lineage>
        <taxon>unclassified sequences</taxon>
        <taxon>metagenomes</taxon>
        <taxon>ecological metagenomes</taxon>
    </lineage>
</organism>
<accession>A0A0F8Y300</accession>
<dbReference type="Gene3D" id="1.20.1250.20">
    <property type="entry name" value="MFS general substrate transporter like domains"/>
    <property type="match status" value="1"/>
</dbReference>
<sequence>NLIIVLIFYKEPDRVQTEEPFMEGLRQAFRNIYIALKDVKFTLFLLIIIAGWTVFWQLFFSLPVYIDQWIDTGVIYDSIHGIFPGFADAISTNEGTILAEKLITMDALFIVAFQILISRLVIRFKPINTMIAGFLINAIGITLAMMTRNGWFLVLSIFIFSLGEMSFSPKVLEYVGRIAPKDKAALYMGTYFLPIAAGNLFAGLLSGKIYELTADKFVMLNKEVARWGLDIPAISESFSQNDYMQAAAKGMGMNVAELTQYLWLNYNPPLFGLILMGLGVLTCTLLIIYDKIIFRYK</sequence>
<feature type="transmembrane region" description="Helical" evidence="7">
    <location>
        <begin position="39"/>
        <end position="59"/>
    </location>
</feature>
<proteinExistence type="predicted"/>
<feature type="transmembrane region" description="Helical" evidence="7">
    <location>
        <begin position="129"/>
        <end position="146"/>
    </location>
</feature>
<dbReference type="Pfam" id="PF07690">
    <property type="entry name" value="MFS_1"/>
    <property type="match status" value="1"/>
</dbReference>
<dbReference type="InterPro" id="IPR011701">
    <property type="entry name" value="MFS"/>
</dbReference>
<name>A0A0F8Y300_9ZZZZ</name>
<evidence type="ECO:0000256" key="3">
    <source>
        <dbReference type="ARBA" id="ARBA00022475"/>
    </source>
</evidence>
<keyword evidence="4 7" id="KW-0812">Transmembrane</keyword>
<dbReference type="AlphaFoldDB" id="A0A0F8Y300"/>
<evidence type="ECO:0008006" key="9">
    <source>
        <dbReference type="Google" id="ProtNLM"/>
    </source>
</evidence>
<evidence type="ECO:0000313" key="8">
    <source>
        <dbReference type="EMBL" id="KKK75792.1"/>
    </source>
</evidence>
<dbReference type="PANTHER" id="PTHR23517:SF3">
    <property type="entry name" value="INTEGRAL MEMBRANE TRANSPORT PROTEIN"/>
    <property type="match status" value="1"/>
</dbReference>
<feature type="transmembrane region" description="Helical" evidence="7">
    <location>
        <begin position="102"/>
        <end position="122"/>
    </location>
</feature>
<dbReference type="PANTHER" id="PTHR23517">
    <property type="entry name" value="RESISTANCE PROTEIN MDTM, PUTATIVE-RELATED-RELATED"/>
    <property type="match status" value="1"/>
</dbReference>
<feature type="non-terminal residue" evidence="8">
    <location>
        <position position="1"/>
    </location>
</feature>
<dbReference type="SUPFAM" id="SSF103473">
    <property type="entry name" value="MFS general substrate transporter"/>
    <property type="match status" value="1"/>
</dbReference>
<evidence type="ECO:0000256" key="7">
    <source>
        <dbReference type="SAM" id="Phobius"/>
    </source>
</evidence>